<feature type="region of interest" description="Disordered" evidence="8">
    <location>
        <begin position="153"/>
        <end position="178"/>
    </location>
</feature>
<evidence type="ECO:0000313" key="10">
    <source>
        <dbReference type="EMBL" id="MBA0757062.1"/>
    </source>
</evidence>
<evidence type="ECO:0000256" key="3">
    <source>
        <dbReference type="ARBA" id="ARBA00022448"/>
    </source>
</evidence>
<evidence type="ECO:0000256" key="8">
    <source>
        <dbReference type="SAM" id="MobiDB-lite"/>
    </source>
</evidence>
<keyword evidence="6 9" id="KW-1133">Transmembrane helix</keyword>
<comment type="similarity">
    <text evidence="2">Belongs to the GLUTAMINE DUMPER 1 (TC 9.B.60) family.</text>
</comment>
<feature type="transmembrane region" description="Helical" evidence="9">
    <location>
        <begin position="63"/>
        <end position="87"/>
    </location>
</feature>
<sequence length="178" mass="19052">MPDQNAPWSLPQPTAECTPLSNPTTFSISSVKAIQTGTKPSLSSPAPAMAEPHSPWWHSPVPYLFGGLAAILGLIAFALLILGCSYFRLCGRLDTTTGEGADVESGQKDGDSSEQVKVYEEKILVIMAGEEGPTFLATPISIKPSCFDDKNGKCEDNEGSEKAKNGEKVKEEIGNERH</sequence>
<evidence type="ECO:0000256" key="2">
    <source>
        <dbReference type="ARBA" id="ARBA00009977"/>
    </source>
</evidence>
<dbReference type="PANTHER" id="PTHR33228:SF49">
    <property type="entry name" value="PROTEIN GLUTAMINE DUMPER 5"/>
    <property type="match status" value="1"/>
</dbReference>
<dbReference type="EMBL" id="JABEZW010000001">
    <property type="protein sequence ID" value="MBA0757062.1"/>
    <property type="molecule type" value="Genomic_DNA"/>
</dbReference>
<dbReference type="PANTHER" id="PTHR33228">
    <property type="entry name" value="PROTEIN GLUTAMINE DUMPER 4-RELATED"/>
    <property type="match status" value="1"/>
</dbReference>
<accession>A0A7J9D8M4</accession>
<organism evidence="10 11">
    <name type="scientific">Gossypium trilobum</name>
    <dbReference type="NCBI Taxonomy" id="34281"/>
    <lineage>
        <taxon>Eukaryota</taxon>
        <taxon>Viridiplantae</taxon>
        <taxon>Streptophyta</taxon>
        <taxon>Embryophyta</taxon>
        <taxon>Tracheophyta</taxon>
        <taxon>Spermatophyta</taxon>
        <taxon>Magnoliopsida</taxon>
        <taxon>eudicotyledons</taxon>
        <taxon>Gunneridae</taxon>
        <taxon>Pentapetalae</taxon>
        <taxon>rosids</taxon>
        <taxon>malvids</taxon>
        <taxon>Malvales</taxon>
        <taxon>Malvaceae</taxon>
        <taxon>Malvoideae</taxon>
        <taxon>Gossypium</taxon>
    </lineage>
</organism>
<keyword evidence="5" id="KW-0029">Amino-acid transport</keyword>
<dbReference type="GO" id="GO:0006865">
    <property type="term" value="P:amino acid transport"/>
    <property type="evidence" value="ECO:0007669"/>
    <property type="project" value="UniProtKB-KW"/>
</dbReference>
<evidence type="ECO:0000256" key="6">
    <source>
        <dbReference type="ARBA" id="ARBA00022989"/>
    </source>
</evidence>
<reference evidence="10 11" key="1">
    <citation type="journal article" date="2019" name="Genome Biol. Evol.">
        <title>Insights into the evolution of the New World diploid cottons (Gossypium, subgenus Houzingenia) based on genome sequencing.</title>
        <authorList>
            <person name="Grover C.E."/>
            <person name="Arick M.A. 2nd"/>
            <person name="Thrash A."/>
            <person name="Conover J.L."/>
            <person name="Sanders W.S."/>
            <person name="Peterson D.G."/>
            <person name="Frelichowski J.E."/>
            <person name="Scheffler J.A."/>
            <person name="Scheffler B.E."/>
            <person name="Wendel J.F."/>
        </authorList>
    </citation>
    <scope>NUCLEOTIDE SEQUENCE [LARGE SCALE GENOMIC DNA]</scope>
    <source>
        <strain evidence="10">8</strain>
        <tissue evidence="10">Leaf</tissue>
    </source>
</reference>
<gene>
    <name evidence="10" type="ORF">Gotri_020182</name>
</gene>
<keyword evidence="4 9" id="KW-0812">Transmembrane</keyword>
<evidence type="ECO:0000256" key="5">
    <source>
        <dbReference type="ARBA" id="ARBA00022970"/>
    </source>
</evidence>
<evidence type="ECO:0000256" key="4">
    <source>
        <dbReference type="ARBA" id="ARBA00022692"/>
    </source>
</evidence>
<keyword evidence="11" id="KW-1185">Reference proteome</keyword>
<dbReference type="InterPro" id="IPR040359">
    <property type="entry name" value="GDU"/>
</dbReference>
<protein>
    <submittedName>
        <fullName evidence="10">Uncharacterized protein</fullName>
    </submittedName>
</protein>
<evidence type="ECO:0000256" key="7">
    <source>
        <dbReference type="ARBA" id="ARBA00023136"/>
    </source>
</evidence>
<comment type="subcellular location">
    <subcellularLocation>
        <location evidence="1">Membrane</location>
        <topology evidence="1">Single-pass membrane protein</topology>
    </subcellularLocation>
</comment>
<keyword evidence="7 9" id="KW-0472">Membrane</keyword>
<dbReference type="GO" id="GO:0080143">
    <property type="term" value="P:regulation of amino acid export"/>
    <property type="evidence" value="ECO:0007669"/>
    <property type="project" value="InterPro"/>
</dbReference>
<proteinExistence type="inferred from homology"/>
<dbReference type="GO" id="GO:0016020">
    <property type="term" value="C:membrane"/>
    <property type="evidence" value="ECO:0007669"/>
    <property type="project" value="UniProtKB-SubCell"/>
</dbReference>
<evidence type="ECO:0000313" key="11">
    <source>
        <dbReference type="Proteomes" id="UP000593568"/>
    </source>
</evidence>
<name>A0A7J9D8M4_9ROSI</name>
<evidence type="ECO:0000256" key="1">
    <source>
        <dbReference type="ARBA" id="ARBA00004167"/>
    </source>
</evidence>
<comment type="caution">
    <text evidence="10">The sequence shown here is derived from an EMBL/GenBank/DDBJ whole genome shotgun (WGS) entry which is preliminary data.</text>
</comment>
<keyword evidence="3" id="KW-0813">Transport</keyword>
<dbReference type="AlphaFoldDB" id="A0A7J9D8M4"/>
<evidence type="ECO:0000256" key="9">
    <source>
        <dbReference type="SAM" id="Phobius"/>
    </source>
</evidence>
<dbReference type="Proteomes" id="UP000593568">
    <property type="component" value="Unassembled WGS sequence"/>
</dbReference>